<protein>
    <submittedName>
        <fullName evidence="1">FRG1-like protein</fullName>
    </submittedName>
</protein>
<keyword evidence="2" id="KW-1185">Reference proteome</keyword>
<evidence type="ECO:0000313" key="2">
    <source>
        <dbReference type="Proteomes" id="UP000325780"/>
    </source>
</evidence>
<sequence length="149" mass="16539">YLGCDHFGIPAATSSAISHQESFIVIPSEVPGTFSLQTGGGDKEAFLTVTESKSSKAASGSVVEVRGDATSLSFETTMRIRMQARFKPRIKASKETKALEKISQKELEEIVGRRLESDEVRRLKRARREGNFHEEVLDVRVKGKHDKFA</sequence>
<dbReference type="InterPro" id="IPR010414">
    <property type="entry name" value="FRG1"/>
</dbReference>
<accession>A0A5N6TTF5</accession>
<gene>
    <name evidence="1" type="ORF">BDV25DRAFT_155865</name>
</gene>
<proteinExistence type="predicted"/>
<dbReference type="GO" id="GO:0005730">
    <property type="term" value="C:nucleolus"/>
    <property type="evidence" value="ECO:0007669"/>
    <property type="project" value="TreeGrafter"/>
</dbReference>
<feature type="non-terminal residue" evidence="1">
    <location>
        <position position="1"/>
    </location>
</feature>
<dbReference type="PANTHER" id="PTHR12928:SF0">
    <property type="entry name" value="FSHD REGION GENE 1"/>
    <property type="match status" value="1"/>
</dbReference>
<dbReference type="Proteomes" id="UP000325780">
    <property type="component" value="Unassembled WGS sequence"/>
</dbReference>
<dbReference type="AlphaFoldDB" id="A0A5N6TTF5"/>
<evidence type="ECO:0000313" key="1">
    <source>
        <dbReference type="EMBL" id="KAE8149648.1"/>
    </source>
</evidence>
<dbReference type="GO" id="GO:0051015">
    <property type="term" value="F:actin filament binding"/>
    <property type="evidence" value="ECO:0007669"/>
    <property type="project" value="TreeGrafter"/>
</dbReference>
<dbReference type="OrthoDB" id="5539371at2759"/>
<organism evidence="1 2">
    <name type="scientific">Aspergillus avenaceus</name>
    <dbReference type="NCBI Taxonomy" id="36643"/>
    <lineage>
        <taxon>Eukaryota</taxon>
        <taxon>Fungi</taxon>
        <taxon>Dikarya</taxon>
        <taxon>Ascomycota</taxon>
        <taxon>Pezizomycotina</taxon>
        <taxon>Eurotiomycetes</taxon>
        <taxon>Eurotiomycetidae</taxon>
        <taxon>Eurotiales</taxon>
        <taxon>Aspergillaceae</taxon>
        <taxon>Aspergillus</taxon>
        <taxon>Aspergillus subgen. Circumdati</taxon>
    </lineage>
</organism>
<dbReference type="GO" id="GO:0071013">
    <property type="term" value="C:catalytic step 2 spliceosome"/>
    <property type="evidence" value="ECO:0007669"/>
    <property type="project" value="TreeGrafter"/>
</dbReference>
<dbReference type="EMBL" id="ML742116">
    <property type="protein sequence ID" value="KAE8149648.1"/>
    <property type="molecule type" value="Genomic_DNA"/>
</dbReference>
<dbReference type="PANTHER" id="PTHR12928">
    <property type="entry name" value="FRG1 PROTEIN"/>
    <property type="match status" value="1"/>
</dbReference>
<reference evidence="1 2" key="1">
    <citation type="submission" date="2019-04" db="EMBL/GenBank/DDBJ databases">
        <title>Friends and foes A comparative genomics study of 23 Aspergillus species from section Flavi.</title>
        <authorList>
            <consortium name="DOE Joint Genome Institute"/>
            <person name="Kjaerbolling I."/>
            <person name="Vesth T."/>
            <person name="Frisvad J.C."/>
            <person name="Nybo J.L."/>
            <person name="Theobald S."/>
            <person name="Kildgaard S."/>
            <person name="Isbrandt T."/>
            <person name="Kuo A."/>
            <person name="Sato A."/>
            <person name="Lyhne E.K."/>
            <person name="Kogle M.E."/>
            <person name="Wiebenga A."/>
            <person name="Kun R.S."/>
            <person name="Lubbers R.J."/>
            <person name="Makela M.R."/>
            <person name="Barry K."/>
            <person name="Chovatia M."/>
            <person name="Clum A."/>
            <person name="Daum C."/>
            <person name="Haridas S."/>
            <person name="He G."/>
            <person name="LaButti K."/>
            <person name="Lipzen A."/>
            <person name="Mondo S."/>
            <person name="Riley R."/>
            <person name="Salamov A."/>
            <person name="Simmons B.A."/>
            <person name="Magnuson J.K."/>
            <person name="Henrissat B."/>
            <person name="Mortensen U.H."/>
            <person name="Larsen T.O."/>
            <person name="Devries R.P."/>
            <person name="Grigoriev I.V."/>
            <person name="Machida M."/>
            <person name="Baker S.E."/>
            <person name="Andersen M.R."/>
        </authorList>
    </citation>
    <scope>NUCLEOTIDE SEQUENCE [LARGE SCALE GENOMIC DNA]</scope>
    <source>
        <strain evidence="1 2">IBT 18842</strain>
    </source>
</reference>
<dbReference type="Gene3D" id="2.80.10.50">
    <property type="match status" value="1"/>
</dbReference>
<name>A0A5N6TTF5_ASPAV</name>
<dbReference type="Pfam" id="PF06229">
    <property type="entry name" value="FRG1"/>
    <property type="match status" value="1"/>
</dbReference>